<dbReference type="Pfam" id="PF00069">
    <property type="entry name" value="Pkinase"/>
    <property type="match status" value="1"/>
</dbReference>
<evidence type="ECO:0000313" key="5">
    <source>
        <dbReference type="Proteomes" id="UP000030645"/>
    </source>
</evidence>
<proteinExistence type="predicted"/>
<dbReference type="Gene3D" id="1.10.510.10">
    <property type="entry name" value="Transferase(Phosphotransferase) domain 1"/>
    <property type="match status" value="1"/>
</dbReference>
<feature type="domain" description="Protein kinase" evidence="2">
    <location>
        <begin position="631"/>
        <end position="1043"/>
    </location>
</feature>
<dbReference type="GO" id="GO:0005524">
    <property type="term" value="F:ATP binding"/>
    <property type="evidence" value="ECO:0007669"/>
    <property type="project" value="InterPro"/>
</dbReference>
<evidence type="ECO:0000259" key="2">
    <source>
        <dbReference type="PROSITE" id="PS50011"/>
    </source>
</evidence>
<feature type="signal peptide" evidence="1">
    <location>
        <begin position="1"/>
        <end position="22"/>
    </location>
</feature>
<evidence type="ECO:0008006" key="6">
    <source>
        <dbReference type="Google" id="ProtNLM"/>
    </source>
</evidence>
<reference evidence="5" key="1">
    <citation type="submission" date="2013-01" db="EMBL/GenBank/DDBJ databases">
        <title>Draft Genome Sequence of a Mulberry Tree, Morus notabilis C.K. Schneid.</title>
        <authorList>
            <person name="He N."/>
            <person name="Zhao S."/>
        </authorList>
    </citation>
    <scope>NUCLEOTIDE SEQUENCE</scope>
</reference>
<dbReference type="PROSITE" id="PS51746">
    <property type="entry name" value="PPM_2"/>
    <property type="match status" value="1"/>
</dbReference>
<dbReference type="InterPro" id="IPR008271">
    <property type="entry name" value="Ser/Thr_kinase_AS"/>
</dbReference>
<dbReference type="STRING" id="981085.W9SEY4"/>
<dbReference type="InterPro" id="IPR011009">
    <property type="entry name" value="Kinase-like_dom_sf"/>
</dbReference>
<dbReference type="eggNOG" id="KOG0698">
    <property type="taxonomic scope" value="Eukaryota"/>
</dbReference>
<organism evidence="4 5">
    <name type="scientific">Morus notabilis</name>
    <dbReference type="NCBI Taxonomy" id="981085"/>
    <lineage>
        <taxon>Eukaryota</taxon>
        <taxon>Viridiplantae</taxon>
        <taxon>Streptophyta</taxon>
        <taxon>Embryophyta</taxon>
        <taxon>Tracheophyta</taxon>
        <taxon>Spermatophyta</taxon>
        <taxon>Magnoliopsida</taxon>
        <taxon>eudicotyledons</taxon>
        <taxon>Gunneridae</taxon>
        <taxon>Pentapetalae</taxon>
        <taxon>rosids</taxon>
        <taxon>fabids</taxon>
        <taxon>Rosales</taxon>
        <taxon>Moraceae</taxon>
        <taxon>Moreae</taxon>
        <taxon>Morus</taxon>
    </lineage>
</organism>
<protein>
    <recommendedName>
        <fullName evidence="6">PPM-type phosphatase domain-containing protein</fullName>
    </recommendedName>
</protein>
<dbReference type="GO" id="GO:0004672">
    <property type="term" value="F:protein kinase activity"/>
    <property type="evidence" value="ECO:0007669"/>
    <property type="project" value="InterPro"/>
</dbReference>
<dbReference type="AlphaFoldDB" id="W9SEY4"/>
<dbReference type="InterPro" id="IPR001932">
    <property type="entry name" value="PPM-type_phosphatase-like_dom"/>
</dbReference>
<dbReference type="PANTHER" id="PTHR47992">
    <property type="entry name" value="PROTEIN PHOSPHATASE"/>
    <property type="match status" value="1"/>
</dbReference>
<dbReference type="PROSITE" id="PS50011">
    <property type="entry name" value="PROTEIN_KINASE_DOM"/>
    <property type="match status" value="1"/>
</dbReference>
<dbReference type="Pfam" id="PF00481">
    <property type="entry name" value="PP2C"/>
    <property type="match status" value="2"/>
</dbReference>
<dbReference type="SUPFAM" id="SSF81606">
    <property type="entry name" value="PP2C-like"/>
    <property type="match status" value="1"/>
</dbReference>
<keyword evidence="5" id="KW-1185">Reference proteome</keyword>
<evidence type="ECO:0000313" key="4">
    <source>
        <dbReference type="EMBL" id="EXC25342.1"/>
    </source>
</evidence>
<accession>W9SEY4</accession>
<dbReference type="Proteomes" id="UP000030645">
    <property type="component" value="Unassembled WGS sequence"/>
</dbReference>
<dbReference type="InterPro" id="IPR015655">
    <property type="entry name" value="PP2C"/>
</dbReference>
<dbReference type="SMART" id="SM00332">
    <property type="entry name" value="PP2Cc"/>
    <property type="match status" value="1"/>
</dbReference>
<dbReference type="SUPFAM" id="SSF56112">
    <property type="entry name" value="Protein kinase-like (PK-like)"/>
    <property type="match status" value="1"/>
</dbReference>
<dbReference type="SMART" id="SM00220">
    <property type="entry name" value="S_TKc"/>
    <property type="match status" value="1"/>
</dbReference>
<keyword evidence="1" id="KW-0732">Signal</keyword>
<dbReference type="InterPro" id="IPR000719">
    <property type="entry name" value="Prot_kinase_dom"/>
</dbReference>
<evidence type="ECO:0000256" key="1">
    <source>
        <dbReference type="SAM" id="SignalP"/>
    </source>
</evidence>
<dbReference type="InterPro" id="IPR036457">
    <property type="entry name" value="PPM-type-like_dom_sf"/>
</dbReference>
<dbReference type="Gene3D" id="3.60.40.10">
    <property type="entry name" value="PPM-type phosphatase domain"/>
    <property type="match status" value="1"/>
</dbReference>
<evidence type="ECO:0000259" key="3">
    <source>
        <dbReference type="PROSITE" id="PS51746"/>
    </source>
</evidence>
<dbReference type="eggNOG" id="KOG0615">
    <property type="taxonomic scope" value="Eukaryota"/>
</dbReference>
<feature type="chain" id="PRO_5004930294" description="PPM-type phosphatase domain-containing protein" evidence="1">
    <location>
        <begin position="23"/>
        <end position="1049"/>
    </location>
</feature>
<feature type="domain" description="PPM-type phosphatase" evidence="3">
    <location>
        <begin position="69"/>
        <end position="460"/>
    </location>
</feature>
<gene>
    <name evidence="4" type="ORF">L484_000933</name>
</gene>
<dbReference type="PROSITE" id="PS00108">
    <property type="entry name" value="PROTEIN_KINASE_ST"/>
    <property type="match status" value="1"/>
</dbReference>
<dbReference type="CDD" id="cd00143">
    <property type="entry name" value="PP2Cc"/>
    <property type="match status" value="1"/>
</dbReference>
<name>W9SEY4_9ROSA</name>
<dbReference type="GO" id="GO:0004722">
    <property type="term" value="F:protein serine/threonine phosphatase activity"/>
    <property type="evidence" value="ECO:0007669"/>
    <property type="project" value="InterPro"/>
</dbReference>
<dbReference type="EMBL" id="KE346068">
    <property type="protein sequence ID" value="EXC25342.1"/>
    <property type="molecule type" value="Genomic_DNA"/>
</dbReference>
<sequence length="1049" mass="117460">MKRKTWLKASIFLLLLLGLLLALPTRAFAESSTCLTLYREGGAPAVFQSPKCPRWKLSDYASHSSSTERCQLAMLQGRRYAQEDRALCALDLRIPFPGAVGLKEVIVGVVAVFDGHNGAEASEMASKLLLEYFFLHTYFLLDATYSAVFKRSMGRLLNNRDGDTVFQSLIWDEVLSHYELDRGRSKHSLPENVIHSSHLEILKEALLRAIHDIDATFSKALCHEFDLVLIPSNWVMKEAARKNLESGSTATVVLLADGQILVANIGDSKAFLCSEKFQSPTEAKGTYLRLYRQERHNGAVSRVRNNDHFRLASSSELVHFSVEELTKDHHPNRDDERLRVENAGGYVVDWGGVPRVNGQLAVSRAIGDVSFKSYGVISAPEVTDWRPLTANDSYLVATSDGIFEKLSLQDVCDLTWEIENHGPRRSKLSTSCLYSLADCIVNMAFEKGSMDNVAAVVVPLASTGFSKSLPKERLNKEEDKGFPALGLQKSIYDFSVNEITPDIVQVKRAHPVMTKFERLLVEGKHAYIGCFYLFENLAEHYALQTEKVDYEDYDVPKALPGSLDHHFSGSVNLYHDHELCFSLGVTVDGAKNQCINPDGFASFVGFLESIPFHDAGLGNGSFEYDIPNLSYVLKKRFGRGSYGEVWLAFHWDCYKGSNSSDGSGSNNNGSFNSIPFGSQMRNTSSFIHECHSGPLDDKLFILKRIMVERGAPVYLSGLREKYFGEVFLNASKCVGGLPSAGALSSLLKESQLGFYDIIETDESVVCGIGNSWSFENMMQDKFRLRRGFYEEGLNHIARFVESFESRANEIWLVFRYEGVSLSKLLYTLEEVDKTSSEESAGNGKTAQMLHPSKWWHWLKTTAAGQDEMRSLIWQLLMALKSCHDRNITHRDIKPENMVVCFKDQKTGRCLNEIPNGDSNFTTEMRIIDFGSAMDEFTLKHLYGSTGPSRAEQTNEYTSPEALLNASWHQGPISTNLKYDMWSVGVVILELVLGSPNTSVIYGAVYFSPWGFFKSSPKTLGLNQISLVQQERLSVDEALQHPYFQPLPKG</sequence>